<dbReference type="EMBL" id="OV170229">
    <property type="protein sequence ID" value="CAH0731768.1"/>
    <property type="molecule type" value="Genomic_DNA"/>
</dbReference>
<dbReference type="SUPFAM" id="SSF52047">
    <property type="entry name" value="RNI-like"/>
    <property type="match status" value="1"/>
</dbReference>
<dbReference type="OrthoDB" id="120976at2759"/>
<reference evidence="2" key="1">
    <citation type="submission" date="2021-12" db="EMBL/GenBank/DDBJ databases">
        <authorList>
            <person name="Martin H S."/>
        </authorList>
    </citation>
    <scope>NUCLEOTIDE SEQUENCE</scope>
</reference>
<protein>
    <recommendedName>
        <fullName evidence="4">Leucine-rich repeat-containing protein 71</fullName>
    </recommendedName>
</protein>
<dbReference type="InterPro" id="IPR053040">
    <property type="entry name" value="LRR-containing_protein_71"/>
</dbReference>
<dbReference type="Gene3D" id="3.80.10.10">
    <property type="entry name" value="Ribonuclease Inhibitor"/>
    <property type="match status" value="1"/>
</dbReference>
<proteinExistence type="predicted"/>
<dbReference type="PANTHER" id="PTHR46984">
    <property type="entry name" value="LEUCINE-RICH REPEAT-CONTAINING PROTEIN 71"/>
    <property type="match status" value="1"/>
</dbReference>
<evidence type="ECO:0000256" key="1">
    <source>
        <dbReference type="SAM" id="MobiDB-lite"/>
    </source>
</evidence>
<dbReference type="Proteomes" id="UP000838878">
    <property type="component" value="Chromosome 9"/>
</dbReference>
<dbReference type="InterPro" id="IPR032675">
    <property type="entry name" value="LRR_dom_sf"/>
</dbReference>
<organism evidence="2 3">
    <name type="scientific">Brenthis ino</name>
    <name type="common">lesser marbled fritillary</name>
    <dbReference type="NCBI Taxonomy" id="405034"/>
    <lineage>
        <taxon>Eukaryota</taxon>
        <taxon>Metazoa</taxon>
        <taxon>Ecdysozoa</taxon>
        <taxon>Arthropoda</taxon>
        <taxon>Hexapoda</taxon>
        <taxon>Insecta</taxon>
        <taxon>Pterygota</taxon>
        <taxon>Neoptera</taxon>
        <taxon>Endopterygota</taxon>
        <taxon>Lepidoptera</taxon>
        <taxon>Glossata</taxon>
        <taxon>Ditrysia</taxon>
        <taxon>Papilionoidea</taxon>
        <taxon>Nymphalidae</taxon>
        <taxon>Heliconiinae</taxon>
        <taxon>Argynnini</taxon>
        <taxon>Brenthis</taxon>
    </lineage>
</organism>
<feature type="region of interest" description="Disordered" evidence="1">
    <location>
        <begin position="339"/>
        <end position="368"/>
    </location>
</feature>
<dbReference type="Pfam" id="PF13516">
    <property type="entry name" value="LRR_6"/>
    <property type="match status" value="2"/>
</dbReference>
<dbReference type="AlphaFoldDB" id="A0A8J9VWA5"/>
<dbReference type="PANTHER" id="PTHR46984:SF1">
    <property type="entry name" value="LEUCINE-RICH REPEAT-CONTAINING PROTEIN 71"/>
    <property type="match status" value="1"/>
</dbReference>
<dbReference type="InterPro" id="IPR001611">
    <property type="entry name" value="Leu-rich_rpt"/>
</dbReference>
<keyword evidence="3" id="KW-1185">Reference proteome</keyword>
<evidence type="ECO:0008006" key="4">
    <source>
        <dbReference type="Google" id="ProtNLM"/>
    </source>
</evidence>
<evidence type="ECO:0000313" key="3">
    <source>
        <dbReference type="Proteomes" id="UP000838878"/>
    </source>
</evidence>
<dbReference type="SMART" id="SM00368">
    <property type="entry name" value="LRR_RI"/>
    <property type="match status" value="4"/>
</dbReference>
<accession>A0A8J9VWA5</accession>
<evidence type="ECO:0000313" key="2">
    <source>
        <dbReference type="EMBL" id="CAH0731768.1"/>
    </source>
</evidence>
<feature type="non-terminal residue" evidence="2">
    <location>
        <position position="497"/>
    </location>
</feature>
<sequence length="497" mass="56566">MKPLKATKSVRSIRSTRSLRSTKGFVEPKVDVCSLDNILLVACVKFNCPYSVLIRKETKEDEYYKSLKQPESKAKHKRTDVDAQIKSQASNIADTVISDEIPSLISTTSLPPNSITITMIYDHFNTLTEICICQAKVIPRILLIIIGLLVPHYRNLTKFTITKSHIDLYTIYELSKILKASTITDLCLDGSPLRGADYSKLLEGTNLQNLSLCRCNIHDDTCKLIASKLCYTASGQNLLLLNLSSNHVTDEGAKDIAYALRTNRHLRYLNLADNHITDDGAGYILDVLIEFSLSYDEILNMRQRRIEYFKCKESLYAKYLAECRNSSFDEISQISRKSSVKRRKTSTTTLRSKSSAKKDKERPSTASATEDFFKTKAEMMTAEILGPYENPFHPESIKIVDNYVYSLGNMTLAYLNLAYNDLSYISIKKIHKVILYQNSISMPNHRGLIKIVIDGNNLPLHCTDMTNIENLMMRNSWRFSSKIADMNRRKARKVENE</sequence>
<name>A0A8J9VWA5_9NEOP</name>
<gene>
    <name evidence="2" type="ORF">BINO364_LOCUS16558</name>
</gene>